<name>E9JA25_SOLIN</name>
<proteinExistence type="predicted"/>
<keyword evidence="1" id="KW-0732">Signal</keyword>
<dbReference type="HOGENOM" id="CLU_2929512_0_0_1"/>
<feature type="chain" id="PRO_5003242133" evidence="1">
    <location>
        <begin position="23"/>
        <end position="61"/>
    </location>
</feature>
<feature type="signal peptide" evidence="1">
    <location>
        <begin position="1"/>
        <end position="22"/>
    </location>
</feature>
<gene>
    <name evidence="2" type="ORF">SINV_13962</name>
</gene>
<evidence type="ECO:0000256" key="1">
    <source>
        <dbReference type="SAM" id="SignalP"/>
    </source>
</evidence>
<sequence length="61" mass="6824">RATAKTCWALLRVITLTTYVKPDLDVSTYNRHKDGCAIRECRNSAENLVTSPDLSLLNADE</sequence>
<dbReference type="AlphaFoldDB" id="E9JA25"/>
<feature type="non-terminal residue" evidence="2">
    <location>
        <position position="1"/>
    </location>
</feature>
<evidence type="ECO:0000313" key="2">
    <source>
        <dbReference type="EMBL" id="EFZ10328.1"/>
    </source>
</evidence>
<protein>
    <submittedName>
        <fullName evidence="2">Uncharacterized protein</fullName>
    </submittedName>
</protein>
<reference evidence="2" key="1">
    <citation type="journal article" date="2011" name="Proc. Natl. Acad. Sci. U.S.A.">
        <title>The genome of the fire ant Solenopsis invicta.</title>
        <authorList>
            <person name="Wurm Y."/>
            <person name="Wang J."/>
            <person name="Riba-Grognuz O."/>
            <person name="Corona M."/>
            <person name="Nygaard S."/>
            <person name="Hunt B.G."/>
            <person name="Ingram K.K."/>
            <person name="Falquet L."/>
            <person name="Nipitwattanaphon M."/>
            <person name="Gotzek D."/>
            <person name="Dijkstra M.B."/>
            <person name="Oettler J."/>
            <person name="Comtesse F."/>
            <person name="Shih C.J."/>
            <person name="Wu W.J."/>
            <person name="Yang C.C."/>
            <person name="Thomas J."/>
            <person name="Beaudoing E."/>
            <person name="Pradervand S."/>
            <person name="Flegel V."/>
            <person name="Cook E.D."/>
            <person name="Fabbretti R."/>
            <person name="Stockinger H."/>
            <person name="Long L."/>
            <person name="Farmerie W.G."/>
            <person name="Oakey J."/>
            <person name="Boomsma J.J."/>
            <person name="Pamilo P."/>
            <person name="Yi S.V."/>
            <person name="Heinze J."/>
            <person name="Goodisman M.A."/>
            <person name="Farinelli L."/>
            <person name="Harshman K."/>
            <person name="Hulo N."/>
            <person name="Cerutti L."/>
            <person name="Xenarios I."/>
            <person name="Shoemaker D."/>
            <person name="Keller L."/>
        </authorList>
    </citation>
    <scope>NUCLEOTIDE SEQUENCE [LARGE SCALE GENOMIC DNA]</scope>
</reference>
<organism>
    <name type="scientific">Solenopsis invicta</name>
    <name type="common">Red imported fire ant</name>
    <name type="synonym">Solenopsis wagneri</name>
    <dbReference type="NCBI Taxonomy" id="13686"/>
    <lineage>
        <taxon>Eukaryota</taxon>
        <taxon>Metazoa</taxon>
        <taxon>Ecdysozoa</taxon>
        <taxon>Arthropoda</taxon>
        <taxon>Hexapoda</taxon>
        <taxon>Insecta</taxon>
        <taxon>Pterygota</taxon>
        <taxon>Neoptera</taxon>
        <taxon>Endopterygota</taxon>
        <taxon>Hymenoptera</taxon>
        <taxon>Apocrita</taxon>
        <taxon>Aculeata</taxon>
        <taxon>Formicoidea</taxon>
        <taxon>Formicidae</taxon>
        <taxon>Myrmicinae</taxon>
        <taxon>Solenopsis</taxon>
    </lineage>
</organism>
<accession>E9JA25</accession>
<dbReference type="EMBL" id="GL769715">
    <property type="protein sequence ID" value="EFZ10328.1"/>
    <property type="molecule type" value="Genomic_DNA"/>
</dbReference>
<feature type="non-terminal residue" evidence="2">
    <location>
        <position position="61"/>
    </location>
</feature>